<evidence type="ECO:0000313" key="1">
    <source>
        <dbReference type="EMBL" id="DAD86169.1"/>
    </source>
</evidence>
<organism evidence="1">
    <name type="scientific">Myoviridae sp. ctxZR60</name>
    <dbReference type="NCBI Taxonomy" id="2826712"/>
    <lineage>
        <taxon>Viruses</taxon>
        <taxon>Duplodnaviria</taxon>
        <taxon>Heunggongvirae</taxon>
        <taxon>Uroviricota</taxon>
        <taxon>Caudoviricetes</taxon>
    </lineage>
</organism>
<name>A0A8S5MUZ5_9CAUD</name>
<protein>
    <submittedName>
        <fullName evidence="1">Uncharacterized protein</fullName>
    </submittedName>
</protein>
<proteinExistence type="predicted"/>
<dbReference type="EMBL" id="BK014995">
    <property type="protein sequence ID" value="DAD86169.1"/>
    <property type="molecule type" value="Genomic_DNA"/>
</dbReference>
<accession>A0A8S5MUZ5</accession>
<sequence>MSTYTERARKLRPYIEQAAQGLDDKTASEAPNLLRKLAADGRLVKAGTRINWNGIVKRAAVDLWDTAENMPDNSQTLWEDICYKQGFRIIPDTITAGLAFAKGEKGWWDDDLYESLLESNVWTPAAYPSAWQKVNN</sequence>
<reference evidence="1" key="1">
    <citation type="journal article" date="2021" name="Proc. Natl. Acad. Sci. U.S.A.">
        <title>A Catalog of Tens of Thousands of Viruses from Human Metagenomes Reveals Hidden Associations with Chronic Diseases.</title>
        <authorList>
            <person name="Tisza M.J."/>
            <person name="Buck C.B."/>
        </authorList>
    </citation>
    <scope>NUCLEOTIDE SEQUENCE</scope>
    <source>
        <strain evidence="1">CtxZR60</strain>
    </source>
</reference>